<evidence type="ECO:0008006" key="3">
    <source>
        <dbReference type="Google" id="ProtNLM"/>
    </source>
</evidence>
<evidence type="ECO:0000313" key="1">
    <source>
        <dbReference type="EMBL" id="ANV97420.1"/>
    </source>
</evidence>
<dbReference type="SUPFAM" id="SSF53300">
    <property type="entry name" value="vWA-like"/>
    <property type="match status" value="1"/>
</dbReference>
<dbReference type="Proteomes" id="UP000092884">
    <property type="component" value="Chromosome"/>
</dbReference>
<dbReference type="InterPro" id="IPR036465">
    <property type="entry name" value="vWFA_dom_sf"/>
</dbReference>
<dbReference type="KEGG" id="het:BBW65_00675"/>
<name>A0A1B1U3T3_9HELI</name>
<organism evidence="1 2">
    <name type="scientific">Helicobacter enhydrae</name>
    <dbReference type="NCBI Taxonomy" id="222136"/>
    <lineage>
        <taxon>Bacteria</taxon>
        <taxon>Pseudomonadati</taxon>
        <taxon>Campylobacterota</taxon>
        <taxon>Epsilonproteobacteria</taxon>
        <taxon>Campylobacterales</taxon>
        <taxon>Helicobacteraceae</taxon>
        <taxon>Helicobacter</taxon>
    </lineage>
</organism>
<protein>
    <recommendedName>
        <fullName evidence="3">VWFA domain-containing protein</fullName>
    </recommendedName>
</protein>
<dbReference type="STRING" id="222136.BBW65_00675"/>
<dbReference type="AlphaFoldDB" id="A0A1B1U3T3"/>
<keyword evidence="2" id="KW-1185">Reference proteome</keyword>
<reference evidence="2" key="1">
    <citation type="submission" date="2016-07" db="EMBL/GenBank/DDBJ databases">
        <authorList>
            <person name="Florea S."/>
            <person name="Webb J.S."/>
            <person name="Jaromczyk J."/>
            <person name="Schardl C.L."/>
        </authorList>
    </citation>
    <scope>NUCLEOTIDE SEQUENCE [LARGE SCALE GENOMIC DNA]</scope>
    <source>
        <strain evidence="2">MIT 01-6242</strain>
    </source>
</reference>
<proteinExistence type="predicted"/>
<dbReference type="Gene3D" id="3.40.50.410">
    <property type="entry name" value="von Willebrand factor, type A domain"/>
    <property type="match status" value="1"/>
</dbReference>
<dbReference type="RefSeq" id="WP_066338394.1">
    <property type="nucleotide sequence ID" value="NZ_CP016503.1"/>
</dbReference>
<dbReference type="EMBL" id="CP016503">
    <property type="protein sequence ID" value="ANV97420.1"/>
    <property type="molecule type" value="Genomic_DNA"/>
</dbReference>
<evidence type="ECO:0000313" key="2">
    <source>
        <dbReference type="Proteomes" id="UP000092884"/>
    </source>
</evidence>
<accession>A0A1B1U3T3</accession>
<sequence length="341" mass="38441">MQEPTQEVVVDEKLIKEVLKRLIDGASCAEIEPSKIISGSNLTYVTDKQVVDATKLKGGIVFDGNILRGGIYEEKNDYYVSDTRDYIYALKGSELEVKAICSPQSFVLQNFDVNQETLGIKLSKKPTKEIGIVVCATQSMSDCVFALKEIAPFLSQHLFGDDKDAYAKVVLVRFTWLLFESLGVFYQQDSFAQAINKLSTTQSDTRMLYRSLIEAMRYFTKDNGLEKEIYLISDGSASDPHNEDQALQMTQNLNFNIAKGEECGKNCVKIHSFNLGQPLDFLKNLSKITGGNYYYADNIYNFKKNILTQSSGGKFDMRELDVVIHPSKTHKMHDDFPQSQS</sequence>
<gene>
    <name evidence="1" type="ORF">BBW65_00675</name>
</gene>
<dbReference type="OrthoDB" id="5318637at2"/>